<gene>
    <name evidence="3" type="ORF">EV663_10448</name>
</gene>
<dbReference type="CDD" id="cd16325">
    <property type="entry name" value="LolA"/>
    <property type="match status" value="1"/>
</dbReference>
<reference evidence="3 4" key="1">
    <citation type="submission" date="2019-03" db="EMBL/GenBank/DDBJ databases">
        <title>Genomic Encyclopedia of Type Strains, Phase IV (KMG-IV): sequencing the most valuable type-strain genomes for metagenomic binning, comparative biology and taxonomic classification.</title>
        <authorList>
            <person name="Goeker M."/>
        </authorList>
    </citation>
    <scope>NUCLEOTIDE SEQUENCE [LARGE SCALE GENOMIC DNA]</scope>
    <source>
        <strain evidence="3 4">DSM 24766</strain>
    </source>
</reference>
<dbReference type="AlphaFoldDB" id="A0A4R2RHI4"/>
<accession>A0A4R2RHI4</accession>
<sequence length="203" mass="21852">MKRFALALGAAVFAAGIAGPALAEKIQLSRISAYFNSFATAQAAFTQVNADGSVSTGRLMLKRPGKARFEYDPPNKALVIAGSGRVAIFDDKSNQPPEQYPLDQTPLSVILAARVDFAAAQMVVGHDGDADATRVIAQDPAHPEYGKIALVFSDDPVELRQWIITDGTGQPTTVILDQMQTGMDLPTRFFDIVGETRRRTGEN</sequence>
<dbReference type="InterPro" id="IPR029046">
    <property type="entry name" value="LolA/LolB/LppX"/>
</dbReference>
<proteinExistence type="predicted"/>
<dbReference type="EMBL" id="SLXU01000004">
    <property type="protein sequence ID" value="TCP61597.1"/>
    <property type="molecule type" value="Genomic_DNA"/>
</dbReference>
<dbReference type="RefSeq" id="WP_132950942.1">
    <property type="nucleotide sequence ID" value="NZ_SLXU01000004.1"/>
</dbReference>
<dbReference type="PANTHER" id="PTHR35869:SF1">
    <property type="entry name" value="OUTER-MEMBRANE LIPOPROTEIN CARRIER PROTEIN"/>
    <property type="match status" value="1"/>
</dbReference>
<keyword evidence="3" id="KW-0449">Lipoprotein</keyword>
<keyword evidence="1 2" id="KW-0732">Signal</keyword>
<evidence type="ECO:0000313" key="3">
    <source>
        <dbReference type="EMBL" id="TCP61597.1"/>
    </source>
</evidence>
<dbReference type="Proteomes" id="UP000295050">
    <property type="component" value="Unassembled WGS sequence"/>
</dbReference>
<keyword evidence="4" id="KW-1185">Reference proteome</keyword>
<dbReference type="PANTHER" id="PTHR35869">
    <property type="entry name" value="OUTER-MEMBRANE LIPOPROTEIN CARRIER PROTEIN"/>
    <property type="match status" value="1"/>
</dbReference>
<evidence type="ECO:0000313" key="4">
    <source>
        <dbReference type="Proteomes" id="UP000295050"/>
    </source>
</evidence>
<dbReference type="Gene3D" id="2.50.20.10">
    <property type="entry name" value="Lipoprotein localisation LolA/LolB/LppX"/>
    <property type="match status" value="1"/>
</dbReference>
<protein>
    <submittedName>
        <fullName evidence="3">Outer membrane lipoprotein-sorting protein</fullName>
    </submittedName>
</protein>
<comment type="caution">
    <text evidence="3">The sequence shown here is derived from an EMBL/GenBank/DDBJ whole genome shotgun (WGS) entry which is preliminary data.</text>
</comment>
<dbReference type="SUPFAM" id="SSF89392">
    <property type="entry name" value="Prokaryotic lipoproteins and lipoprotein localization factors"/>
    <property type="match status" value="1"/>
</dbReference>
<name>A0A4R2RHI4_9RHOB</name>
<organism evidence="3 4">
    <name type="scientific">Rhodovulum bhavnagarense</name>
    <dbReference type="NCBI Taxonomy" id="992286"/>
    <lineage>
        <taxon>Bacteria</taxon>
        <taxon>Pseudomonadati</taxon>
        <taxon>Pseudomonadota</taxon>
        <taxon>Alphaproteobacteria</taxon>
        <taxon>Rhodobacterales</taxon>
        <taxon>Paracoccaceae</taxon>
        <taxon>Rhodovulum</taxon>
    </lineage>
</organism>
<dbReference type="Pfam" id="PF03548">
    <property type="entry name" value="LolA"/>
    <property type="match status" value="1"/>
</dbReference>
<evidence type="ECO:0000256" key="1">
    <source>
        <dbReference type="ARBA" id="ARBA00022729"/>
    </source>
</evidence>
<evidence type="ECO:0000256" key="2">
    <source>
        <dbReference type="SAM" id="SignalP"/>
    </source>
</evidence>
<feature type="chain" id="PRO_5020857657" evidence="2">
    <location>
        <begin position="24"/>
        <end position="203"/>
    </location>
</feature>
<feature type="signal peptide" evidence="2">
    <location>
        <begin position="1"/>
        <end position="23"/>
    </location>
</feature>
<dbReference type="InterPro" id="IPR004564">
    <property type="entry name" value="OM_lipoprot_carrier_LolA-like"/>
</dbReference>
<dbReference type="OrthoDB" id="9800501at2"/>